<dbReference type="STRING" id="1765967.BW247_15900"/>
<dbReference type="InterPro" id="IPR002771">
    <property type="entry name" value="Multi_antbiot-R_MarC"/>
</dbReference>
<name>A0A1P8UKP1_9GAMM</name>
<feature type="transmembrane region" description="Helical" evidence="7">
    <location>
        <begin position="145"/>
        <end position="166"/>
    </location>
</feature>
<comment type="subcellular location">
    <subcellularLocation>
        <location evidence="1 7">Cell membrane</location>
        <topology evidence="1 7">Multi-pass membrane protein</topology>
    </subcellularLocation>
</comment>
<evidence type="ECO:0000313" key="9">
    <source>
        <dbReference type="Proteomes" id="UP000243807"/>
    </source>
</evidence>
<feature type="transmembrane region" description="Helical" evidence="7">
    <location>
        <begin position="116"/>
        <end position="139"/>
    </location>
</feature>
<sequence length="213" mass="22083">MHDFAFSDTLRVFIALLAIVNPFGAVPIFVAVTADQTSAQRLRTSKVTALAVGIALLVGAYLGQYILDVFGIDLDAFRVGGGLLIMLMAIQMLQGHPNAARHTTAETQEGVSKDDVAVVPLAIPLLAGPGSLSTVIIAAQSAHGWLSRLLLGGGIILVAVIVYFTLRVAVPLSARLGESGIRIATRILGLLLAAIAVQFISLGLKGLLPGLAG</sequence>
<dbReference type="OrthoDB" id="21094at2"/>
<gene>
    <name evidence="8" type="ORF">BW247_15900</name>
</gene>
<dbReference type="RefSeq" id="WP_076838085.1">
    <property type="nucleotide sequence ID" value="NZ_CP019434.1"/>
</dbReference>
<feature type="transmembrane region" description="Helical" evidence="7">
    <location>
        <begin position="79"/>
        <end position="95"/>
    </location>
</feature>
<dbReference type="PANTHER" id="PTHR33508">
    <property type="entry name" value="UPF0056 MEMBRANE PROTEIN YHCE"/>
    <property type="match status" value="1"/>
</dbReference>
<dbReference type="AlphaFoldDB" id="A0A1P8UKP1"/>
<evidence type="ECO:0000256" key="6">
    <source>
        <dbReference type="ARBA" id="ARBA00023136"/>
    </source>
</evidence>
<evidence type="ECO:0000313" key="8">
    <source>
        <dbReference type="EMBL" id="APZ44389.1"/>
    </source>
</evidence>
<protein>
    <recommendedName>
        <fullName evidence="7">UPF0056 membrane protein</fullName>
    </recommendedName>
</protein>
<feature type="transmembrane region" description="Helical" evidence="7">
    <location>
        <begin position="47"/>
        <end position="67"/>
    </location>
</feature>
<evidence type="ECO:0000256" key="2">
    <source>
        <dbReference type="ARBA" id="ARBA00009784"/>
    </source>
</evidence>
<dbReference type="NCBIfam" id="TIGR00427">
    <property type="entry name" value="NAAT family transporter"/>
    <property type="match status" value="1"/>
</dbReference>
<organism evidence="8 9">
    <name type="scientific">Acidihalobacter ferrooxydans</name>
    <dbReference type="NCBI Taxonomy" id="1765967"/>
    <lineage>
        <taxon>Bacteria</taxon>
        <taxon>Pseudomonadati</taxon>
        <taxon>Pseudomonadota</taxon>
        <taxon>Gammaproteobacteria</taxon>
        <taxon>Chromatiales</taxon>
        <taxon>Ectothiorhodospiraceae</taxon>
        <taxon>Acidihalobacter</taxon>
    </lineage>
</organism>
<feature type="transmembrane region" description="Helical" evidence="7">
    <location>
        <begin position="187"/>
        <end position="208"/>
    </location>
</feature>
<keyword evidence="5 7" id="KW-1133">Transmembrane helix</keyword>
<keyword evidence="3" id="KW-1003">Cell membrane</keyword>
<accession>A0A1P8UKP1</accession>
<keyword evidence="6 7" id="KW-0472">Membrane</keyword>
<evidence type="ECO:0000256" key="7">
    <source>
        <dbReference type="RuleBase" id="RU362048"/>
    </source>
</evidence>
<dbReference type="Proteomes" id="UP000243807">
    <property type="component" value="Chromosome"/>
</dbReference>
<dbReference type="KEGG" id="afy:BW247_15900"/>
<keyword evidence="4 7" id="KW-0812">Transmembrane</keyword>
<keyword evidence="9" id="KW-1185">Reference proteome</keyword>
<evidence type="ECO:0000256" key="5">
    <source>
        <dbReference type="ARBA" id="ARBA00022989"/>
    </source>
</evidence>
<feature type="transmembrane region" description="Helical" evidence="7">
    <location>
        <begin position="12"/>
        <end position="35"/>
    </location>
</feature>
<dbReference type="PANTHER" id="PTHR33508:SF1">
    <property type="entry name" value="UPF0056 MEMBRANE PROTEIN YHCE"/>
    <property type="match status" value="1"/>
</dbReference>
<dbReference type="Pfam" id="PF01914">
    <property type="entry name" value="MarC"/>
    <property type="match status" value="1"/>
</dbReference>
<dbReference type="EMBL" id="CP019434">
    <property type="protein sequence ID" value="APZ44389.1"/>
    <property type="molecule type" value="Genomic_DNA"/>
</dbReference>
<evidence type="ECO:0000256" key="1">
    <source>
        <dbReference type="ARBA" id="ARBA00004651"/>
    </source>
</evidence>
<evidence type="ECO:0000256" key="3">
    <source>
        <dbReference type="ARBA" id="ARBA00022475"/>
    </source>
</evidence>
<proteinExistence type="inferred from homology"/>
<dbReference type="GO" id="GO:0005886">
    <property type="term" value="C:plasma membrane"/>
    <property type="evidence" value="ECO:0007669"/>
    <property type="project" value="UniProtKB-SubCell"/>
</dbReference>
<comment type="similarity">
    <text evidence="2 7">Belongs to the UPF0056 (MarC) family.</text>
</comment>
<evidence type="ECO:0000256" key="4">
    <source>
        <dbReference type="ARBA" id="ARBA00022692"/>
    </source>
</evidence>
<reference evidence="8 9" key="1">
    <citation type="submission" date="2017-01" db="EMBL/GenBank/DDBJ databases">
        <title>Draft sequence of Acidihalobacter ferrooxidans strain DSM 14175 (strain V8).</title>
        <authorList>
            <person name="Khaleque H.N."/>
            <person name="Ramsay J.P."/>
            <person name="Murphy R.J.T."/>
            <person name="Kaksonen A.H."/>
            <person name="Boxall N.J."/>
            <person name="Watkin E.L.J."/>
        </authorList>
    </citation>
    <scope>NUCLEOTIDE SEQUENCE [LARGE SCALE GENOMIC DNA]</scope>
    <source>
        <strain evidence="8 9">V8</strain>
    </source>
</reference>